<reference evidence="1" key="1">
    <citation type="journal article" date="2014" name="Nat. Commun.">
        <title>Multiple recent horizontal transfers of a large genomic region in cheese making fungi.</title>
        <authorList>
            <person name="Cheeseman K."/>
            <person name="Ropars J."/>
            <person name="Renault P."/>
            <person name="Dupont J."/>
            <person name="Gouzy J."/>
            <person name="Branca A."/>
            <person name="Abraham A.L."/>
            <person name="Ceppi M."/>
            <person name="Conseiller E."/>
            <person name="Debuchy R."/>
            <person name="Malagnac F."/>
            <person name="Goarin A."/>
            <person name="Silar P."/>
            <person name="Lacoste S."/>
            <person name="Sallet E."/>
            <person name="Bensimon A."/>
            <person name="Giraud T."/>
            <person name="Brygoo Y."/>
        </authorList>
    </citation>
    <scope>NUCLEOTIDE SEQUENCE [LARGE SCALE GENOMIC DNA]</scope>
    <source>
        <strain evidence="1">FM164</strain>
    </source>
</reference>
<protein>
    <submittedName>
        <fullName evidence="1">Uncharacterized protein</fullName>
    </submittedName>
</protein>
<gene>
    <name evidence="1" type="ORF">PROQFM164_S07g000166</name>
</gene>
<proteinExistence type="predicted"/>
<accession>W6QLY0</accession>
<evidence type="ECO:0000313" key="1">
    <source>
        <dbReference type="EMBL" id="CDM37818.1"/>
    </source>
</evidence>
<dbReference type="EMBL" id="HG792021">
    <property type="protein sequence ID" value="CDM37818.1"/>
    <property type="molecule type" value="Genomic_DNA"/>
</dbReference>
<dbReference type="AlphaFoldDB" id="W6QLY0"/>
<name>W6QLY0_PENRF</name>
<keyword evidence="2" id="KW-1185">Reference proteome</keyword>
<organism evidence="1 2">
    <name type="scientific">Penicillium roqueforti (strain FM164)</name>
    <dbReference type="NCBI Taxonomy" id="1365484"/>
    <lineage>
        <taxon>Eukaryota</taxon>
        <taxon>Fungi</taxon>
        <taxon>Dikarya</taxon>
        <taxon>Ascomycota</taxon>
        <taxon>Pezizomycotina</taxon>
        <taxon>Eurotiomycetes</taxon>
        <taxon>Eurotiomycetidae</taxon>
        <taxon>Eurotiales</taxon>
        <taxon>Aspergillaceae</taxon>
        <taxon>Penicillium</taxon>
    </lineage>
</organism>
<dbReference type="Proteomes" id="UP000030686">
    <property type="component" value="Unassembled WGS sequence"/>
</dbReference>
<dbReference type="OrthoDB" id="4062651at2759"/>
<evidence type="ECO:0000313" key="2">
    <source>
        <dbReference type="Proteomes" id="UP000030686"/>
    </source>
</evidence>
<sequence length="81" mass="9330">MTPQVKIWADFAHVSEESDSETNEFQYKMFAVINSDDVIYYGELPTRKAETSFQQVMARPCSSQSPTARYYQSRHCLATNP</sequence>